<dbReference type="InterPro" id="IPR014719">
    <property type="entry name" value="Ribosomal_bL12_C/ClpS-like"/>
</dbReference>
<dbReference type="HAMAP" id="MF_00302">
    <property type="entry name" value="ClpS"/>
    <property type="match status" value="1"/>
</dbReference>
<dbReference type="FunFam" id="3.30.1390.10:FF:000002">
    <property type="entry name" value="ATP-dependent Clp protease adapter protein ClpS"/>
    <property type="match status" value="1"/>
</dbReference>
<dbReference type="PANTHER" id="PTHR33473:SF19">
    <property type="entry name" value="ATP-DEPENDENT CLP PROTEASE ADAPTER PROTEIN CLPS"/>
    <property type="match status" value="1"/>
</dbReference>
<dbReference type="EMBL" id="DTHO01000022">
    <property type="protein sequence ID" value="HGG99372.1"/>
    <property type="molecule type" value="Genomic_DNA"/>
</dbReference>
<comment type="function">
    <text evidence="1">Involved in the modulation of the specificity of the ClpAP-mediated ATP-dependent protein degradation.</text>
</comment>
<dbReference type="GO" id="GO:0006508">
    <property type="term" value="P:proteolysis"/>
    <property type="evidence" value="ECO:0007669"/>
    <property type="project" value="UniProtKB-UniRule"/>
</dbReference>
<dbReference type="GO" id="GO:0030163">
    <property type="term" value="P:protein catabolic process"/>
    <property type="evidence" value="ECO:0007669"/>
    <property type="project" value="InterPro"/>
</dbReference>
<dbReference type="GO" id="GO:0008233">
    <property type="term" value="F:peptidase activity"/>
    <property type="evidence" value="ECO:0007669"/>
    <property type="project" value="UniProtKB-KW"/>
</dbReference>
<sequence length="101" mass="11694">MEEKIFIEEHEEVSIDKPDLYRVYLLNDDYTTMDFVVHILITIFDKSKIEATSIMLHVHRHGKGLAGIYPKEIAETKIAQVESLARANGFPLKCTMERDDQ</sequence>
<dbReference type="AlphaFoldDB" id="A0A7C4AJ59"/>
<reference evidence="3" key="1">
    <citation type="journal article" date="2020" name="mSystems">
        <title>Genome- and Community-Level Interaction Insights into Carbon Utilization and Element Cycling Functions of Hydrothermarchaeota in Hydrothermal Sediment.</title>
        <authorList>
            <person name="Zhou Z."/>
            <person name="Liu Y."/>
            <person name="Xu W."/>
            <person name="Pan J."/>
            <person name="Luo Z.H."/>
            <person name="Li M."/>
        </authorList>
    </citation>
    <scope>NUCLEOTIDE SEQUENCE [LARGE SCALE GENOMIC DNA]</scope>
    <source>
        <strain evidence="3">SpSt-788</strain>
    </source>
</reference>
<dbReference type="Pfam" id="PF02617">
    <property type="entry name" value="ClpS"/>
    <property type="match status" value="1"/>
</dbReference>
<dbReference type="InterPro" id="IPR022935">
    <property type="entry name" value="ClpS"/>
</dbReference>
<gene>
    <name evidence="1 3" type="primary">clpS</name>
    <name evidence="3" type="ORF">ENV75_02835</name>
</gene>
<dbReference type="InterPro" id="IPR003769">
    <property type="entry name" value="ClpS_core"/>
</dbReference>
<feature type="domain" description="Adaptor protein ClpS core" evidence="2">
    <location>
        <begin position="17"/>
        <end position="95"/>
    </location>
</feature>
<proteinExistence type="inferred from homology"/>
<dbReference type="NCBIfam" id="NF000672">
    <property type="entry name" value="PRK00033.1-5"/>
    <property type="match status" value="1"/>
</dbReference>
<keyword evidence="3" id="KW-0645">Protease</keyword>
<dbReference type="PANTHER" id="PTHR33473">
    <property type="entry name" value="ATP-DEPENDENT CLP PROTEASE ADAPTER PROTEIN CLPS1, CHLOROPLASTIC"/>
    <property type="match status" value="1"/>
</dbReference>
<protein>
    <recommendedName>
        <fullName evidence="1">ATP-dependent Clp protease adapter protein ClpS</fullName>
    </recommendedName>
</protein>
<comment type="subunit">
    <text evidence="1">Binds to the N-terminal domain of the chaperone ClpA.</text>
</comment>
<dbReference type="Gene3D" id="3.30.1390.10">
    <property type="match status" value="1"/>
</dbReference>
<name>A0A7C4AJ59_9BACT</name>
<dbReference type="SUPFAM" id="SSF54736">
    <property type="entry name" value="ClpS-like"/>
    <property type="match status" value="1"/>
</dbReference>
<comment type="caution">
    <text evidence="3">The sequence shown here is derived from an EMBL/GenBank/DDBJ whole genome shotgun (WGS) entry which is preliminary data.</text>
</comment>
<accession>A0A7C4AJ59</accession>
<organism evidence="3">
    <name type="scientific">Thermodesulfovibrio aggregans</name>
    <dbReference type="NCBI Taxonomy" id="86166"/>
    <lineage>
        <taxon>Bacteria</taxon>
        <taxon>Pseudomonadati</taxon>
        <taxon>Nitrospirota</taxon>
        <taxon>Thermodesulfovibrionia</taxon>
        <taxon>Thermodesulfovibrionales</taxon>
        <taxon>Thermodesulfovibrionaceae</taxon>
        <taxon>Thermodesulfovibrio</taxon>
    </lineage>
</organism>
<evidence type="ECO:0000256" key="1">
    <source>
        <dbReference type="HAMAP-Rule" id="MF_00302"/>
    </source>
</evidence>
<comment type="similarity">
    <text evidence="1">Belongs to the ClpS family.</text>
</comment>
<evidence type="ECO:0000259" key="2">
    <source>
        <dbReference type="Pfam" id="PF02617"/>
    </source>
</evidence>
<keyword evidence="3" id="KW-0378">Hydrolase</keyword>
<evidence type="ECO:0000313" key="3">
    <source>
        <dbReference type="EMBL" id="HGG99372.1"/>
    </source>
</evidence>